<evidence type="ECO:0000256" key="1">
    <source>
        <dbReference type="SAM" id="Phobius"/>
    </source>
</evidence>
<keyword evidence="1" id="KW-0472">Membrane</keyword>
<dbReference type="EMBL" id="CP019344">
    <property type="protein sequence ID" value="ARN76829.1"/>
    <property type="molecule type" value="Genomic_DNA"/>
</dbReference>
<evidence type="ECO:0000313" key="2">
    <source>
        <dbReference type="EMBL" id="ARN76829.1"/>
    </source>
</evidence>
<sequence length="100" mass="12054">MSEILLIIRDLLRIDILVGFGFYSIIYFLIKLFLRNKKWLADFDKSAIQTVIYVGIAWFVLWLIGLISYYFELDNNLLRREYYDQLTNKYTFAVWAEPLL</sequence>
<dbReference type="AlphaFoldDB" id="A0A1W6MH81"/>
<feature type="transmembrane region" description="Helical" evidence="1">
    <location>
        <begin position="50"/>
        <end position="71"/>
    </location>
</feature>
<dbReference type="Proteomes" id="UP000193431">
    <property type="component" value="Chromosome"/>
</dbReference>
<protein>
    <recommendedName>
        <fullName evidence="4">ABC transporter permease</fullName>
    </recommendedName>
</protein>
<reference evidence="2 3" key="1">
    <citation type="submission" date="2016-11" db="EMBL/GenBank/DDBJ databases">
        <title>Trade-off between light-utilization and light-protection in marine flavobacteria.</title>
        <authorList>
            <person name="Kumagai Y."/>
        </authorList>
    </citation>
    <scope>NUCLEOTIDE SEQUENCE [LARGE SCALE GENOMIC DNA]</scope>
    <source>
        <strain evidence="2 3">JCM 13191</strain>
    </source>
</reference>
<name>A0A1W6MH81_9FLAO</name>
<keyword evidence="1" id="KW-1133">Transmembrane helix</keyword>
<evidence type="ECO:0008006" key="4">
    <source>
        <dbReference type="Google" id="ProtNLM"/>
    </source>
</evidence>
<keyword evidence="3" id="KW-1185">Reference proteome</keyword>
<accession>A0A1W6MH81</accession>
<proteinExistence type="predicted"/>
<feature type="transmembrane region" description="Helical" evidence="1">
    <location>
        <begin position="12"/>
        <end position="30"/>
    </location>
</feature>
<organism evidence="2 3">
    <name type="scientific">Nonlabens spongiae</name>
    <dbReference type="NCBI Taxonomy" id="331648"/>
    <lineage>
        <taxon>Bacteria</taxon>
        <taxon>Pseudomonadati</taxon>
        <taxon>Bacteroidota</taxon>
        <taxon>Flavobacteriia</taxon>
        <taxon>Flavobacteriales</taxon>
        <taxon>Flavobacteriaceae</taxon>
        <taxon>Nonlabens</taxon>
    </lineage>
</organism>
<keyword evidence="1" id="KW-0812">Transmembrane</keyword>
<evidence type="ECO:0000313" key="3">
    <source>
        <dbReference type="Proteomes" id="UP000193431"/>
    </source>
</evidence>
<gene>
    <name evidence="2" type="ORF">BST97_01785</name>
</gene>